<dbReference type="SUPFAM" id="SSF49899">
    <property type="entry name" value="Concanavalin A-like lectins/glucanases"/>
    <property type="match status" value="1"/>
</dbReference>
<dbReference type="Proteomes" id="UP001295740">
    <property type="component" value="Unassembled WGS sequence"/>
</dbReference>
<comment type="catalytic activity">
    <reaction evidence="1 11 12">
        <text>Endohydrolysis of (1-&gt;4)-beta-D-xylosidic linkages in xylans.</text>
        <dbReference type="EC" id="3.2.1.8"/>
    </reaction>
</comment>
<evidence type="ECO:0000256" key="7">
    <source>
        <dbReference type="ARBA" id="ARBA00022801"/>
    </source>
</evidence>
<feature type="signal peptide" evidence="13">
    <location>
        <begin position="1"/>
        <end position="19"/>
    </location>
</feature>
<accession>A0AAI8VYE6</accession>
<comment type="similarity">
    <text evidence="3 11 12">Belongs to the glycosyl hydrolase 11 (cellulase G) family.</text>
</comment>
<dbReference type="InterPro" id="IPR033123">
    <property type="entry name" value="GH11_dom"/>
</dbReference>
<evidence type="ECO:0000256" key="5">
    <source>
        <dbReference type="ARBA" id="ARBA00022651"/>
    </source>
</evidence>
<evidence type="ECO:0000256" key="9">
    <source>
        <dbReference type="ARBA" id="ARBA00023295"/>
    </source>
</evidence>
<gene>
    <name evidence="15" type="ORF">KHLLAP_LOCUS13186</name>
</gene>
<keyword evidence="6 13" id="KW-0732">Signal</keyword>
<dbReference type="PANTHER" id="PTHR46828">
    <property type="entry name" value="ENDO-1,4-BETA-XYLANASE A-RELATED"/>
    <property type="match status" value="1"/>
</dbReference>
<reference evidence="15" key="1">
    <citation type="submission" date="2023-10" db="EMBL/GenBank/DDBJ databases">
        <authorList>
            <person name="Hackl T."/>
        </authorList>
    </citation>
    <scope>NUCLEOTIDE SEQUENCE</scope>
</reference>
<evidence type="ECO:0000256" key="2">
    <source>
        <dbReference type="ARBA" id="ARBA00004851"/>
    </source>
</evidence>
<evidence type="ECO:0000256" key="4">
    <source>
        <dbReference type="ARBA" id="ARBA00012590"/>
    </source>
</evidence>
<evidence type="ECO:0000313" key="16">
    <source>
        <dbReference type="Proteomes" id="UP001295740"/>
    </source>
</evidence>
<keyword evidence="9 11" id="KW-0326">Glycosidase</keyword>
<feature type="active site" description="Proton donor" evidence="11">
    <location>
        <position position="210"/>
    </location>
</feature>
<keyword evidence="7 11" id="KW-0378">Hydrolase</keyword>
<evidence type="ECO:0000256" key="1">
    <source>
        <dbReference type="ARBA" id="ARBA00000681"/>
    </source>
</evidence>
<dbReference type="Gene3D" id="2.60.120.180">
    <property type="match status" value="1"/>
</dbReference>
<dbReference type="GO" id="GO:0031176">
    <property type="term" value="F:endo-1,4-beta-xylanase activity"/>
    <property type="evidence" value="ECO:0007669"/>
    <property type="project" value="UniProtKB-UniRule"/>
</dbReference>
<evidence type="ECO:0000256" key="11">
    <source>
        <dbReference type="PROSITE-ProRule" id="PRU01097"/>
    </source>
</evidence>
<name>A0AAI8VYE6_9PEZI</name>
<evidence type="ECO:0000256" key="10">
    <source>
        <dbReference type="ARBA" id="ARBA00023326"/>
    </source>
</evidence>
<dbReference type="EMBL" id="CAUWAG010000020">
    <property type="protein sequence ID" value="CAJ2512718.1"/>
    <property type="molecule type" value="Genomic_DNA"/>
</dbReference>
<organism evidence="15 16">
    <name type="scientific">Anthostomella pinea</name>
    <dbReference type="NCBI Taxonomy" id="933095"/>
    <lineage>
        <taxon>Eukaryota</taxon>
        <taxon>Fungi</taxon>
        <taxon>Dikarya</taxon>
        <taxon>Ascomycota</taxon>
        <taxon>Pezizomycotina</taxon>
        <taxon>Sordariomycetes</taxon>
        <taxon>Xylariomycetidae</taxon>
        <taxon>Xylariales</taxon>
        <taxon>Xylariaceae</taxon>
        <taxon>Anthostomella</taxon>
    </lineage>
</organism>
<evidence type="ECO:0000256" key="6">
    <source>
        <dbReference type="ARBA" id="ARBA00022729"/>
    </source>
</evidence>
<evidence type="ECO:0000256" key="3">
    <source>
        <dbReference type="ARBA" id="ARBA00007792"/>
    </source>
</evidence>
<keyword evidence="16" id="KW-1185">Reference proteome</keyword>
<evidence type="ECO:0000256" key="8">
    <source>
        <dbReference type="ARBA" id="ARBA00023277"/>
    </source>
</evidence>
<comment type="caution">
    <text evidence="15">The sequence shown here is derived from an EMBL/GenBank/DDBJ whole genome shotgun (WGS) entry which is preliminary data.</text>
</comment>
<keyword evidence="10 11" id="KW-0624">Polysaccharide degradation</keyword>
<evidence type="ECO:0000256" key="13">
    <source>
        <dbReference type="SAM" id="SignalP"/>
    </source>
</evidence>
<evidence type="ECO:0000259" key="14">
    <source>
        <dbReference type="PROSITE" id="PS51761"/>
    </source>
</evidence>
<dbReference type="GO" id="GO:0045493">
    <property type="term" value="P:xylan catabolic process"/>
    <property type="evidence" value="ECO:0007669"/>
    <property type="project" value="UniProtKB-UniRule"/>
</dbReference>
<proteinExistence type="inferred from homology"/>
<evidence type="ECO:0000256" key="12">
    <source>
        <dbReference type="RuleBase" id="RU362015"/>
    </source>
</evidence>
<protein>
    <recommendedName>
        <fullName evidence="4 11">Endo-1,4-beta-xylanase</fullName>
        <ecNumber evidence="4 11">3.2.1.8</ecNumber>
    </recommendedName>
</protein>
<dbReference type="PANTHER" id="PTHR46828:SF4">
    <property type="entry name" value="ENDO-1,4-BETA-XYLANASE"/>
    <property type="match status" value="1"/>
</dbReference>
<dbReference type="InterPro" id="IPR001137">
    <property type="entry name" value="Glyco_hydro_11"/>
</dbReference>
<evidence type="ECO:0000313" key="15">
    <source>
        <dbReference type="EMBL" id="CAJ2512718.1"/>
    </source>
</evidence>
<feature type="chain" id="PRO_5042469171" description="Endo-1,4-beta-xylanase" evidence="13">
    <location>
        <begin position="20"/>
        <end position="226"/>
    </location>
</feature>
<dbReference type="InterPro" id="IPR013319">
    <property type="entry name" value="GH11/12"/>
</dbReference>
<keyword evidence="8 11" id="KW-0119">Carbohydrate metabolism</keyword>
<dbReference type="InterPro" id="IPR013320">
    <property type="entry name" value="ConA-like_dom_sf"/>
</dbReference>
<dbReference type="AlphaFoldDB" id="A0AAI8VYE6"/>
<keyword evidence="5 11" id="KW-0858">Xylan degradation</keyword>
<dbReference type="Pfam" id="PF00457">
    <property type="entry name" value="Glyco_hydro_11"/>
    <property type="match status" value="1"/>
</dbReference>
<dbReference type="PRINTS" id="PR00911">
    <property type="entry name" value="GLHYDRLASE11"/>
</dbReference>
<dbReference type="PROSITE" id="PS51761">
    <property type="entry name" value="GH11_3"/>
    <property type="match status" value="1"/>
</dbReference>
<feature type="domain" description="GH11" evidence="14">
    <location>
        <begin position="37"/>
        <end position="223"/>
    </location>
</feature>
<dbReference type="EC" id="3.2.1.8" evidence="4 11"/>
<feature type="active site" description="Nucleophile" evidence="11">
    <location>
        <position position="122"/>
    </location>
</feature>
<sequence length="226" mass="23536">MVSFTSIALALAAATASLAVPLDGDFAANFPEINFDLGELESNLTKRQSYSTDYTTGSGSVNYSPSSTGPYTVTFSGASDFVVGKGWNPGNANAVTYSGSFSASSGTVTLALYGWTTSPLVEWYVIENYNIAPSGGQISTVSTDGGTYNILINTRTNEPSIEGTATFKQVKSVRTSTRSSGTITLANHFAAWKNAGLSMGTYNLEVMATEGYNSAGGSVSITALSH</sequence>
<comment type="pathway">
    <text evidence="2 11 12">Glycan degradation; xylan degradation.</text>
</comment>